<evidence type="ECO:0000256" key="1">
    <source>
        <dbReference type="SAM" id="MobiDB-lite"/>
    </source>
</evidence>
<dbReference type="Proteomes" id="UP000198406">
    <property type="component" value="Unassembled WGS sequence"/>
</dbReference>
<keyword evidence="3" id="KW-1185">Reference proteome</keyword>
<dbReference type="InParanoid" id="A0A1Z5JHJ7"/>
<organism evidence="2 3">
    <name type="scientific">Fistulifera solaris</name>
    <name type="common">Oleaginous diatom</name>
    <dbReference type="NCBI Taxonomy" id="1519565"/>
    <lineage>
        <taxon>Eukaryota</taxon>
        <taxon>Sar</taxon>
        <taxon>Stramenopiles</taxon>
        <taxon>Ochrophyta</taxon>
        <taxon>Bacillariophyta</taxon>
        <taxon>Bacillariophyceae</taxon>
        <taxon>Bacillariophycidae</taxon>
        <taxon>Naviculales</taxon>
        <taxon>Naviculaceae</taxon>
        <taxon>Fistulifera</taxon>
    </lineage>
</organism>
<comment type="caution">
    <text evidence="2">The sequence shown here is derived from an EMBL/GenBank/DDBJ whole genome shotgun (WGS) entry which is preliminary data.</text>
</comment>
<sequence>MNSINATNQGATAVTNDTTAKRFQTIMVARSNTTRPSELEIQLRDYCEKMRVHTRLSGAHIILPCGTSLAVRAYYPHDLDGIKEDDLDGLPDFLEHFQTIVVFFVMPFATQQMVMADRSSFVRRAFDLLDTWHDSKNEQNKNPPRMMMVNDTCAAVFYLMQMVDAMRPEKTKLRQEYFHRKQKQHLCLLPQLPEPNVLSDHIGNAVMEWAKFMDISPDDIRLIFMSVKSIGALATMDHDTMANIPVDKSVLLRLQSFFAGIPVNESDCAGVPFDTNSQFMFDQHQDSAMEIQEFPANAVSPQNPAAHAVGIQQRDYATAMQPSKITGNDPMPSMAFLPPSQTPHRYDRPAYQHPPYQTPYPRSRYPQPHATQMQPPPFQGSVAPYGHPPVLHSFLPQTPWMAPPNFAYRGVSTPQPQYPSEHVYHPSGHFQTPSQQRPRRSSAPWGMSVPSRRVAPSLPPYGYGTPQARCGPH</sequence>
<name>A0A1Z5JHJ7_FISSO</name>
<dbReference type="OrthoDB" id="49552at2759"/>
<protein>
    <submittedName>
        <fullName evidence="2">Uncharacterized protein</fullName>
    </submittedName>
</protein>
<evidence type="ECO:0000313" key="3">
    <source>
        <dbReference type="Proteomes" id="UP000198406"/>
    </source>
</evidence>
<gene>
    <name evidence="2" type="ORF">FisN_17Hh185</name>
</gene>
<evidence type="ECO:0000313" key="2">
    <source>
        <dbReference type="EMBL" id="GAX13248.1"/>
    </source>
</evidence>
<reference evidence="2 3" key="1">
    <citation type="journal article" date="2015" name="Plant Cell">
        <title>Oil accumulation by the oleaginous diatom Fistulifera solaris as revealed by the genome and transcriptome.</title>
        <authorList>
            <person name="Tanaka T."/>
            <person name="Maeda Y."/>
            <person name="Veluchamy A."/>
            <person name="Tanaka M."/>
            <person name="Abida H."/>
            <person name="Marechal E."/>
            <person name="Bowler C."/>
            <person name="Muto M."/>
            <person name="Sunaga Y."/>
            <person name="Tanaka M."/>
            <person name="Yoshino T."/>
            <person name="Taniguchi T."/>
            <person name="Fukuda Y."/>
            <person name="Nemoto M."/>
            <person name="Matsumoto M."/>
            <person name="Wong P.S."/>
            <person name="Aburatani S."/>
            <person name="Fujibuchi W."/>
        </authorList>
    </citation>
    <scope>NUCLEOTIDE SEQUENCE [LARGE SCALE GENOMIC DNA]</scope>
    <source>
        <strain evidence="2 3">JPCC DA0580</strain>
    </source>
</reference>
<proteinExistence type="predicted"/>
<dbReference type="AlphaFoldDB" id="A0A1Z5JHJ7"/>
<dbReference type="EMBL" id="BDSP01000061">
    <property type="protein sequence ID" value="GAX13248.1"/>
    <property type="molecule type" value="Genomic_DNA"/>
</dbReference>
<accession>A0A1Z5JHJ7</accession>
<feature type="region of interest" description="Disordered" evidence="1">
    <location>
        <begin position="411"/>
        <end position="451"/>
    </location>
</feature>